<feature type="transmembrane region" description="Helical" evidence="2">
    <location>
        <begin position="31"/>
        <end position="51"/>
    </location>
</feature>
<sequence length="282" mass="31437">MKKILIFIGLTYGLAWGIWLIAYLMGRGLNVLVLVLAMFAPALAFLVLRIFSKGQVELGADFRLHLRESWGYFLLALWGPAILTVLAYLLYFLAFPKEFVLSSSVFSLAKKAGVPASLIILSSLFRVLTLGPLINTFVAIGEEIGWRGYLFPTLKQQFSPWSAHLLIGLIWSLWHLPINLQGYNYGLAYADQPWLGILAMFLFCFGLSVCLSYLVEKTGSIWSAALLHGSLNGWASFTTLFALKANHLILGPFLNGLISCLPLLVLAIYLLNKERRTAYGLR</sequence>
<evidence type="ECO:0000313" key="5">
    <source>
        <dbReference type="Proteomes" id="UP000254082"/>
    </source>
</evidence>
<dbReference type="GO" id="GO:0004175">
    <property type="term" value="F:endopeptidase activity"/>
    <property type="evidence" value="ECO:0007669"/>
    <property type="project" value="UniProtKB-ARBA"/>
</dbReference>
<evidence type="ECO:0000259" key="3">
    <source>
        <dbReference type="Pfam" id="PF02517"/>
    </source>
</evidence>
<keyword evidence="2" id="KW-1133">Transmembrane helix</keyword>
<keyword evidence="4" id="KW-0645">Protease</keyword>
<organism evidence="4 5">
    <name type="scientific">Streptococcus downei MFe28</name>
    <dbReference type="NCBI Taxonomy" id="764290"/>
    <lineage>
        <taxon>Bacteria</taxon>
        <taxon>Bacillati</taxon>
        <taxon>Bacillota</taxon>
        <taxon>Bacilli</taxon>
        <taxon>Lactobacillales</taxon>
        <taxon>Streptococcaceae</taxon>
        <taxon>Streptococcus</taxon>
    </lineage>
</organism>
<dbReference type="AlphaFoldDB" id="A0A380JEW0"/>
<dbReference type="RefSeq" id="WP_167410113.1">
    <property type="nucleotide sequence ID" value="NZ_UHFA01000002.1"/>
</dbReference>
<gene>
    <name evidence="4" type="ORF">NCTC11391_00976</name>
</gene>
<dbReference type="InterPro" id="IPR042150">
    <property type="entry name" value="MmRce1-like"/>
</dbReference>
<dbReference type="InterPro" id="IPR003675">
    <property type="entry name" value="Rce1/LyrA-like_dom"/>
</dbReference>
<dbReference type="Proteomes" id="UP000254082">
    <property type="component" value="Unassembled WGS sequence"/>
</dbReference>
<feature type="transmembrane region" description="Helical" evidence="2">
    <location>
        <begin position="72"/>
        <end position="94"/>
    </location>
</feature>
<feature type="transmembrane region" description="Helical" evidence="2">
    <location>
        <begin position="114"/>
        <end position="138"/>
    </location>
</feature>
<comment type="similarity">
    <text evidence="1">Belongs to the UPF0177 family.</text>
</comment>
<evidence type="ECO:0000313" key="4">
    <source>
        <dbReference type="EMBL" id="SUN35937.1"/>
    </source>
</evidence>
<evidence type="ECO:0000256" key="2">
    <source>
        <dbReference type="SAM" id="Phobius"/>
    </source>
</evidence>
<evidence type="ECO:0000256" key="1">
    <source>
        <dbReference type="ARBA" id="ARBA00009067"/>
    </source>
</evidence>
<reference evidence="4 5" key="1">
    <citation type="submission" date="2018-06" db="EMBL/GenBank/DDBJ databases">
        <authorList>
            <consortium name="Pathogen Informatics"/>
            <person name="Doyle S."/>
        </authorList>
    </citation>
    <scope>NUCLEOTIDE SEQUENCE [LARGE SCALE GENOMIC DNA]</scope>
    <source>
        <strain evidence="5">NCTC 11391</strain>
    </source>
</reference>
<dbReference type="GO" id="GO:0006508">
    <property type="term" value="P:proteolysis"/>
    <property type="evidence" value="ECO:0007669"/>
    <property type="project" value="UniProtKB-KW"/>
</dbReference>
<dbReference type="PANTHER" id="PTHR35797:SF1">
    <property type="entry name" value="PROTEASE"/>
    <property type="match status" value="1"/>
</dbReference>
<dbReference type="EMBL" id="UHFA01000002">
    <property type="protein sequence ID" value="SUN35937.1"/>
    <property type="molecule type" value="Genomic_DNA"/>
</dbReference>
<feature type="domain" description="CAAX prenyl protease 2/Lysostaphin resistance protein A-like" evidence="3">
    <location>
        <begin position="130"/>
        <end position="233"/>
    </location>
</feature>
<proteinExistence type="inferred from homology"/>
<feature type="transmembrane region" description="Helical" evidence="2">
    <location>
        <begin position="221"/>
        <end position="243"/>
    </location>
</feature>
<keyword evidence="5" id="KW-1185">Reference proteome</keyword>
<dbReference type="Pfam" id="PF02517">
    <property type="entry name" value="Rce1-like"/>
    <property type="match status" value="1"/>
</dbReference>
<name>A0A380JEW0_STRDO</name>
<keyword evidence="4" id="KW-0378">Hydrolase</keyword>
<feature type="transmembrane region" description="Helical" evidence="2">
    <location>
        <begin position="5"/>
        <end position="25"/>
    </location>
</feature>
<dbReference type="PANTHER" id="PTHR35797">
    <property type="entry name" value="PROTEASE-RELATED"/>
    <property type="match status" value="1"/>
</dbReference>
<dbReference type="GO" id="GO:0080120">
    <property type="term" value="P:CAAX-box protein maturation"/>
    <property type="evidence" value="ECO:0007669"/>
    <property type="project" value="UniProtKB-ARBA"/>
</dbReference>
<feature type="transmembrane region" description="Helical" evidence="2">
    <location>
        <begin position="194"/>
        <end position="214"/>
    </location>
</feature>
<accession>A0A380JEW0</accession>
<protein>
    <submittedName>
        <fullName evidence="4">Metal-dependent membrane protease, CAAX amino terminal protease</fullName>
    </submittedName>
</protein>
<keyword evidence="2" id="KW-0812">Transmembrane</keyword>
<keyword evidence="2" id="KW-0472">Membrane</keyword>
<feature type="transmembrane region" description="Helical" evidence="2">
    <location>
        <begin position="158"/>
        <end position="174"/>
    </location>
</feature>
<feature type="transmembrane region" description="Helical" evidence="2">
    <location>
        <begin position="249"/>
        <end position="272"/>
    </location>
</feature>